<sequence>MDERNLTSQQKDQIIAQVRMEVQQQALQELTKALQEKCFNKCITRPQERLDSKQQQCLSLCVERYIDTMKIVTSAIHQRGQRG</sequence>
<proteinExistence type="inferred from homology"/>
<dbReference type="SUPFAM" id="SSF144122">
    <property type="entry name" value="Tim10-like"/>
    <property type="match status" value="1"/>
</dbReference>
<organism evidence="3 4">
    <name type="scientific">Thraustotheca clavata</name>
    <dbReference type="NCBI Taxonomy" id="74557"/>
    <lineage>
        <taxon>Eukaryota</taxon>
        <taxon>Sar</taxon>
        <taxon>Stramenopiles</taxon>
        <taxon>Oomycota</taxon>
        <taxon>Saprolegniomycetes</taxon>
        <taxon>Saprolegniales</taxon>
        <taxon>Achlyaceae</taxon>
        <taxon>Thraustotheca</taxon>
    </lineage>
</organism>
<evidence type="ECO:0000259" key="2">
    <source>
        <dbReference type="Pfam" id="PF02953"/>
    </source>
</evidence>
<keyword evidence="1" id="KW-0813">Transport</keyword>
<comment type="caution">
    <text evidence="3">The sequence shown here is derived from an EMBL/GenBank/DDBJ whole genome shotgun (WGS) entry which is preliminary data.</text>
</comment>
<dbReference type="EMBL" id="JNBS01000127">
    <property type="protein sequence ID" value="OQS07741.1"/>
    <property type="molecule type" value="Genomic_DNA"/>
</dbReference>
<protein>
    <recommendedName>
        <fullName evidence="1">Mitochondrial import inner membrane translocase subunit</fullName>
    </recommendedName>
</protein>
<reference evidence="3 4" key="1">
    <citation type="journal article" date="2014" name="Genome Biol. Evol.">
        <title>The secreted proteins of Achlya hypogyna and Thraustotheca clavata identify the ancestral oomycete secretome and reveal gene acquisitions by horizontal gene transfer.</title>
        <authorList>
            <person name="Misner I."/>
            <person name="Blouin N."/>
            <person name="Leonard G."/>
            <person name="Richards T.A."/>
            <person name="Lane C.E."/>
        </authorList>
    </citation>
    <scope>NUCLEOTIDE SEQUENCE [LARGE SCALE GENOMIC DNA]</scope>
    <source>
        <strain evidence="3 4">ATCC 34112</strain>
    </source>
</reference>
<evidence type="ECO:0000313" key="3">
    <source>
        <dbReference type="EMBL" id="OQS07741.1"/>
    </source>
</evidence>
<comment type="domain">
    <text evidence="1">The twin CX3C motif contains 4 conserved Cys residues that form 2 disulfide bonds in the mitochondrial intermembrane space.</text>
</comment>
<dbReference type="GO" id="GO:0015031">
    <property type="term" value="P:protein transport"/>
    <property type="evidence" value="ECO:0007669"/>
    <property type="project" value="UniProtKB-KW"/>
</dbReference>
<accession>A0A1W0AC05</accession>
<dbReference type="OrthoDB" id="7813104at2759"/>
<dbReference type="Gene3D" id="1.10.287.810">
    <property type="entry name" value="Mitochondrial import inner membrane translocase subunit tim13 like domains"/>
    <property type="match status" value="1"/>
</dbReference>
<dbReference type="AlphaFoldDB" id="A0A1W0AC05"/>
<dbReference type="STRING" id="74557.A0A1W0AC05"/>
<gene>
    <name evidence="3" type="ORF">THRCLA_20074</name>
</gene>
<keyword evidence="1" id="KW-0999">Mitochondrion inner membrane</keyword>
<keyword evidence="1" id="KW-0496">Mitochondrion</keyword>
<keyword evidence="1" id="KW-1015">Disulfide bond</keyword>
<dbReference type="InterPro" id="IPR004217">
    <property type="entry name" value="Tim10-like"/>
</dbReference>
<feature type="domain" description="Tim10-like" evidence="2">
    <location>
        <begin position="17"/>
        <end position="75"/>
    </location>
</feature>
<dbReference type="Proteomes" id="UP000243217">
    <property type="component" value="Unassembled WGS sequence"/>
</dbReference>
<keyword evidence="4" id="KW-1185">Reference proteome</keyword>
<comment type="subunit">
    <text evidence="1">Heterohexamer.</text>
</comment>
<dbReference type="GO" id="GO:0005743">
    <property type="term" value="C:mitochondrial inner membrane"/>
    <property type="evidence" value="ECO:0007669"/>
    <property type="project" value="UniProtKB-SubCell"/>
</dbReference>
<comment type="similarity">
    <text evidence="1">Belongs to the small Tim family.</text>
</comment>
<evidence type="ECO:0000256" key="1">
    <source>
        <dbReference type="RuleBase" id="RU367043"/>
    </source>
</evidence>
<comment type="function">
    <text evidence="1">Mitochondrial intermembrane chaperone that participates in the import and insertion of some multi-pass transmembrane proteins into the mitochondrial inner membrane. Also required for the transfer of beta-barrel precursors from the TOM complex to the sorting and assembly machinery (SAM complex) of the outer membrane. Acts as a chaperone-like protein that protects the hydrophobic precursors from aggregation and guide them through the mitochondrial intermembrane space.</text>
</comment>
<evidence type="ECO:0000313" key="4">
    <source>
        <dbReference type="Proteomes" id="UP000243217"/>
    </source>
</evidence>
<keyword evidence="1" id="KW-0472">Membrane</keyword>
<keyword evidence="1" id="KW-0653">Protein transport</keyword>
<dbReference type="Pfam" id="PF02953">
    <property type="entry name" value="zf-Tim10_DDP"/>
    <property type="match status" value="1"/>
</dbReference>
<comment type="subcellular location">
    <subcellularLocation>
        <location evidence="1">Mitochondrion inner membrane</location>
        <topology evidence="1">Peripheral membrane protein</topology>
        <orientation evidence="1">Intermembrane side</orientation>
    </subcellularLocation>
</comment>
<dbReference type="InterPro" id="IPR035427">
    <property type="entry name" value="Tim10-like_dom_sf"/>
</dbReference>
<keyword evidence="1" id="KW-0143">Chaperone</keyword>
<keyword evidence="1" id="KW-0811">Translocation</keyword>
<name>A0A1W0AC05_9STRA</name>